<dbReference type="InterPro" id="IPR035647">
    <property type="entry name" value="EFG_III/V"/>
</dbReference>
<dbReference type="SMART" id="SM00838">
    <property type="entry name" value="EFG_C"/>
    <property type="match status" value="1"/>
</dbReference>
<dbReference type="InterPro" id="IPR000640">
    <property type="entry name" value="EFG_V-like"/>
</dbReference>
<dbReference type="CDD" id="cd16262">
    <property type="entry name" value="EFG_III"/>
    <property type="match status" value="1"/>
</dbReference>
<dbReference type="SUPFAM" id="SSF54980">
    <property type="entry name" value="EF-G C-terminal domain-like"/>
    <property type="match status" value="2"/>
</dbReference>
<feature type="non-terminal residue" evidence="5">
    <location>
        <position position="1"/>
    </location>
</feature>
<dbReference type="InterPro" id="IPR014721">
    <property type="entry name" value="Ribsml_uS5_D2-typ_fold_subgr"/>
</dbReference>
<dbReference type="Pfam" id="PF00679">
    <property type="entry name" value="EFG_C"/>
    <property type="match status" value="1"/>
</dbReference>
<gene>
    <name evidence="5" type="ORF">METZ01_LOCUS157311</name>
</gene>
<dbReference type="GO" id="GO:0005525">
    <property type="term" value="F:GTP binding"/>
    <property type="evidence" value="ECO:0007669"/>
    <property type="project" value="UniProtKB-KW"/>
</dbReference>
<evidence type="ECO:0000256" key="2">
    <source>
        <dbReference type="ARBA" id="ARBA00023134"/>
    </source>
</evidence>
<dbReference type="InterPro" id="IPR020568">
    <property type="entry name" value="Ribosomal_Su5_D2-typ_SF"/>
</dbReference>
<feature type="domain" description="Translation elongation factor EFG/EF2" evidence="4">
    <location>
        <begin position="244"/>
        <end position="362"/>
    </location>
</feature>
<evidence type="ECO:0000259" key="3">
    <source>
        <dbReference type="SMART" id="SM00838"/>
    </source>
</evidence>
<dbReference type="Gene3D" id="3.30.70.240">
    <property type="match status" value="1"/>
</dbReference>
<dbReference type="GO" id="GO:0003746">
    <property type="term" value="F:translation elongation factor activity"/>
    <property type="evidence" value="ECO:0007669"/>
    <property type="project" value="InterPro"/>
</dbReference>
<keyword evidence="2" id="KW-0342">GTP-binding</keyword>
<dbReference type="EMBL" id="UINC01026646">
    <property type="protein sequence ID" value="SVB04457.1"/>
    <property type="molecule type" value="Genomic_DNA"/>
</dbReference>
<dbReference type="Pfam" id="PF14492">
    <property type="entry name" value="EFG_III"/>
    <property type="match status" value="1"/>
</dbReference>
<dbReference type="CDD" id="cd03713">
    <property type="entry name" value="EFG_mtEFG_C"/>
    <property type="match status" value="1"/>
</dbReference>
<dbReference type="InterPro" id="IPR041095">
    <property type="entry name" value="EFG_II"/>
</dbReference>
<evidence type="ECO:0008006" key="6">
    <source>
        <dbReference type="Google" id="ProtNLM"/>
    </source>
</evidence>
<dbReference type="Pfam" id="PF03764">
    <property type="entry name" value="EFG_IV"/>
    <property type="match status" value="1"/>
</dbReference>
<dbReference type="AlphaFoldDB" id="A0A382AU14"/>
<reference evidence="5" key="1">
    <citation type="submission" date="2018-05" db="EMBL/GenBank/DDBJ databases">
        <authorList>
            <person name="Lanie J.A."/>
            <person name="Ng W.-L."/>
            <person name="Kazmierczak K.M."/>
            <person name="Andrzejewski T.M."/>
            <person name="Davidsen T.M."/>
            <person name="Wayne K.J."/>
            <person name="Tettelin H."/>
            <person name="Glass J.I."/>
            <person name="Rusch D."/>
            <person name="Podicherti R."/>
            <person name="Tsui H.-C.T."/>
            <person name="Winkler M.E."/>
        </authorList>
    </citation>
    <scope>NUCLEOTIDE SEQUENCE</scope>
</reference>
<sequence length="460" mass="51270">QFEIEEEIRNGLKGAMRQQTFIPVFAVASGVSVGVPQLMDFLSAYAPSPCDGAVVTATRSDDQTLEIELDDDSPLLSIFKTVSEPHVGELSFFRLYSGKVETGMDLHNTSRNHSERVGQIFQMNGKDRSQVKAVQAGDLAAFVKLKGTHTCDTLSDPKTKLKLPGIDFPAPNLSGALKLKSKGEEEKMSIGLSTLHEEDPTFIYRPDPELHQTLIFGQGELHLQIITERLKNRFQVEVELVQPKIPYRETIRRKGDSKYRHKKQTGGAGQFAEVWMRLEPGPRDSGIDFNESLVGQNVDRVFVPSVDKGVQAASGEGVLAGYRVVDVKIDFYDGKQHPVDSKDVAFQIAGKNAFKQGILECDPCLLEPIYDLEIKVPEEHMGDVMGDISGRRGKIQGMDASGQYQIIRAQVPQRELYSYATILRSITGGRGWHQENFSHYEEMPRDLEQKVINESNTTDS</sequence>
<dbReference type="InterPro" id="IPR047872">
    <property type="entry name" value="EFG_IV"/>
</dbReference>
<protein>
    <recommendedName>
        <fullName evidence="6">Elongation factor G</fullName>
    </recommendedName>
</protein>
<dbReference type="InterPro" id="IPR009022">
    <property type="entry name" value="EFG_III"/>
</dbReference>
<dbReference type="GO" id="GO:0032790">
    <property type="term" value="P:ribosome disassembly"/>
    <property type="evidence" value="ECO:0007669"/>
    <property type="project" value="TreeGrafter"/>
</dbReference>
<feature type="domain" description="Elongation factor EFG" evidence="3">
    <location>
        <begin position="364"/>
        <end position="451"/>
    </location>
</feature>
<dbReference type="Gene3D" id="2.40.30.10">
    <property type="entry name" value="Translation factors"/>
    <property type="match status" value="1"/>
</dbReference>
<evidence type="ECO:0000256" key="1">
    <source>
        <dbReference type="ARBA" id="ARBA00022741"/>
    </source>
</evidence>
<dbReference type="SUPFAM" id="SSF50447">
    <property type="entry name" value="Translation proteins"/>
    <property type="match status" value="1"/>
</dbReference>
<dbReference type="InterPro" id="IPR005517">
    <property type="entry name" value="Transl_elong_EFG/EF2_IV"/>
</dbReference>
<dbReference type="CDD" id="cd01434">
    <property type="entry name" value="EFG_mtEFG1_IV"/>
    <property type="match status" value="1"/>
</dbReference>
<dbReference type="SMART" id="SM00889">
    <property type="entry name" value="EFG_IV"/>
    <property type="match status" value="1"/>
</dbReference>
<accession>A0A382AU14</accession>
<dbReference type="FunFam" id="3.30.70.240:FF:000001">
    <property type="entry name" value="Elongation factor G"/>
    <property type="match status" value="1"/>
</dbReference>
<organism evidence="5">
    <name type="scientific">marine metagenome</name>
    <dbReference type="NCBI Taxonomy" id="408172"/>
    <lineage>
        <taxon>unclassified sequences</taxon>
        <taxon>metagenomes</taxon>
        <taxon>ecological metagenomes</taxon>
    </lineage>
</organism>
<keyword evidence="1" id="KW-0547">Nucleotide-binding</keyword>
<dbReference type="PANTHER" id="PTHR43261:SF6">
    <property type="entry name" value="ELONGATION FACTOR G-LIKE PROTEIN"/>
    <property type="match status" value="1"/>
</dbReference>
<dbReference type="InterPro" id="IPR009000">
    <property type="entry name" value="Transl_B-barrel_sf"/>
</dbReference>
<name>A0A382AU14_9ZZZZ</name>
<dbReference type="Gene3D" id="3.30.70.870">
    <property type="entry name" value="Elongation Factor G (Translational Gtpase), domain 3"/>
    <property type="match status" value="1"/>
</dbReference>
<dbReference type="SUPFAM" id="SSF54211">
    <property type="entry name" value="Ribosomal protein S5 domain 2-like"/>
    <property type="match status" value="1"/>
</dbReference>
<evidence type="ECO:0000313" key="5">
    <source>
        <dbReference type="EMBL" id="SVB04457.1"/>
    </source>
</evidence>
<proteinExistence type="predicted"/>
<dbReference type="CDD" id="cd04088">
    <property type="entry name" value="EFG_mtEFG_II"/>
    <property type="match status" value="1"/>
</dbReference>
<dbReference type="InterPro" id="IPR053905">
    <property type="entry name" value="EF-G-like_DII"/>
</dbReference>
<evidence type="ECO:0000259" key="4">
    <source>
        <dbReference type="SMART" id="SM00889"/>
    </source>
</evidence>
<dbReference type="Gene3D" id="3.30.230.10">
    <property type="match status" value="1"/>
</dbReference>
<dbReference type="PANTHER" id="PTHR43261">
    <property type="entry name" value="TRANSLATION ELONGATION FACTOR G-RELATED"/>
    <property type="match status" value="1"/>
</dbReference>
<dbReference type="InterPro" id="IPR035649">
    <property type="entry name" value="EFG_V"/>
</dbReference>
<dbReference type="Pfam" id="PF22042">
    <property type="entry name" value="EF-G_D2"/>
    <property type="match status" value="1"/>
</dbReference>